<feature type="region of interest" description="Disordered" evidence="1">
    <location>
        <begin position="104"/>
        <end position="124"/>
    </location>
</feature>
<proteinExistence type="predicted"/>
<evidence type="ECO:0000313" key="2">
    <source>
        <dbReference type="EMBL" id="MED6205067.1"/>
    </source>
</evidence>
<name>A0ABU6Y3M8_9FABA</name>
<feature type="compositionally biased region" description="Polar residues" evidence="1">
    <location>
        <begin position="106"/>
        <end position="121"/>
    </location>
</feature>
<dbReference type="EMBL" id="JASCZI010241694">
    <property type="protein sequence ID" value="MED6205067.1"/>
    <property type="molecule type" value="Genomic_DNA"/>
</dbReference>
<organism evidence="2 3">
    <name type="scientific">Stylosanthes scabra</name>
    <dbReference type="NCBI Taxonomy" id="79078"/>
    <lineage>
        <taxon>Eukaryota</taxon>
        <taxon>Viridiplantae</taxon>
        <taxon>Streptophyta</taxon>
        <taxon>Embryophyta</taxon>
        <taxon>Tracheophyta</taxon>
        <taxon>Spermatophyta</taxon>
        <taxon>Magnoliopsida</taxon>
        <taxon>eudicotyledons</taxon>
        <taxon>Gunneridae</taxon>
        <taxon>Pentapetalae</taxon>
        <taxon>rosids</taxon>
        <taxon>fabids</taxon>
        <taxon>Fabales</taxon>
        <taxon>Fabaceae</taxon>
        <taxon>Papilionoideae</taxon>
        <taxon>50 kb inversion clade</taxon>
        <taxon>dalbergioids sensu lato</taxon>
        <taxon>Dalbergieae</taxon>
        <taxon>Pterocarpus clade</taxon>
        <taxon>Stylosanthes</taxon>
    </lineage>
</organism>
<gene>
    <name evidence="2" type="ORF">PIB30_014538</name>
</gene>
<keyword evidence="3" id="KW-1185">Reference proteome</keyword>
<dbReference type="Proteomes" id="UP001341840">
    <property type="component" value="Unassembled WGS sequence"/>
</dbReference>
<accession>A0ABU6Y3M8</accession>
<protein>
    <submittedName>
        <fullName evidence="2">Uncharacterized protein</fullName>
    </submittedName>
</protein>
<reference evidence="2 3" key="1">
    <citation type="journal article" date="2023" name="Plants (Basel)">
        <title>Bridging the Gap: Combining Genomics and Transcriptomics Approaches to Understand Stylosanthes scabra, an Orphan Legume from the Brazilian Caatinga.</title>
        <authorList>
            <person name="Ferreira-Neto J.R.C."/>
            <person name="da Silva M.D."/>
            <person name="Binneck E."/>
            <person name="de Melo N.F."/>
            <person name="da Silva R.H."/>
            <person name="de Melo A.L.T.M."/>
            <person name="Pandolfi V."/>
            <person name="Bustamante F.O."/>
            <person name="Brasileiro-Vidal A.C."/>
            <person name="Benko-Iseppon A.M."/>
        </authorList>
    </citation>
    <scope>NUCLEOTIDE SEQUENCE [LARGE SCALE GENOMIC DNA]</scope>
    <source>
        <tissue evidence="2">Leaves</tissue>
    </source>
</reference>
<sequence length="163" mass="18113">MVDPPPPLSLLCHGLPKLFDLGKSVSFYMTLKLVMADSNSSFDLTFAFTFSDISISTAAFKTYNANKSLIGYAQRRSHWSATDSLGPLNDLNAIANNGTRVDDTNMDSGAIQNRKPQSHVTNPGARRIPCAIDRFWLGGNSRNQEQRRSPFLRPFGRISLNEF</sequence>
<comment type="caution">
    <text evidence="2">The sequence shown here is derived from an EMBL/GenBank/DDBJ whole genome shotgun (WGS) entry which is preliminary data.</text>
</comment>
<evidence type="ECO:0000313" key="3">
    <source>
        <dbReference type="Proteomes" id="UP001341840"/>
    </source>
</evidence>
<evidence type="ECO:0000256" key="1">
    <source>
        <dbReference type="SAM" id="MobiDB-lite"/>
    </source>
</evidence>